<dbReference type="SUPFAM" id="SSF46955">
    <property type="entry name" value="Putative DNA-binding domain"/>
    <property type="match status" value="1"/>
</dbReference>
<dbReference type="AlphaFoldDB" id="A0A7K3TFP4"/>
<dbReference type="RefSeq" id="WP_152349434.1">
    <property type="nucleotide sequence ID" value="NZ_WBSN01000001.1"/>
</dbReference>
<dbReference type="InterPro" id="IPR047057">
    <property type="entry name" value="MerR_fam"/>
</dbReference>
<dbReference type="PANTHER" id="PTHR30204:SF82">
    <property type="entry name" value="TRANSCRIPTIONAL REGULATOR, MERR FAMILY"/>
    <property type="match status" value="1"/>
</dbReference>
<protein>
    <submittedName>
        <fullName evidence="3">MerR family transcriptional regulator</fullName>
    </submittedName>
</protein>
<dbReference type="Gene3D" id="1.10.1660.10">
    <property type="match status" value="1"/>
</dbReference>
<gene>
    <name evidence="3" type="ORF">GFD22_00590</name>
</gene>
<dbReference type="GO" id="GO:0003677">
    <property type="term" value="F:DNA binding"/>
    <property type="evidence" value="ECO:0007669"/>
    <property type="project" value="UniProtKB-KW"/>
</dbReference>
<dbReference type="CDD" id="cd01109">
    <property type="entry name" value="HTH_YyaN"/>
    <property type="match status" value="1"/>
</dbReference>
<organism evidence="3 4">
    <name type="scientific">Bifidobacterium avesanii</name>
    <dbReference type="NCBI Taxonomy" id="1798157"/>
    <lineage>
        <taxon>Bacteria</taxon>
        <taxon>Bacillati</taxon>
        <taxon>Actinomycetota</taxon>
        <taxon>Actinomycetes</taxon>
        <taxon>Bifidobacteriales</taxon>
        <taxon>Bifidobacteriaceae</taxon>
        <taxon>Bifidobacterium</taxon>
    </lineage>
</organism>
<sequence>MAVEETTYTIREVARRFHMQPSTLRYYEDSGLLTNVGRTETGQRLYRDCHINRLRTICCFKHAGMSIEELKRFFSFESDEEGHIDEIMTLLEARRAAIEEQERLLAEAHAHILRKLHYYGDIRSAAAAGEPRPDWADYRHAVFED</sequence>
<dbReference type="EMBL" id="WHZY01000001">
    <property type="protein sequence ID" value="NEG77504.1"/>
    <property type="molecule type" value="Genomic_DNA"/>
</dbReference>
<name>A0A7K3TFP4_9BIFI</name>
<accession>A0A7K3TFP4</accession>
<comment type="caution">
    <text evidence="3">The sequence shown here is derived from an EMBL/GenBank/DDBJ whole genome shotgun (WGS) entry which is preliminary data.</text>
</comment>
<dbReference type="GO" id="GO:0003700">
    <property type="term" value="F:DNA-binding transcription factor activity"/>
    <property type="evidence" value="ECO:0007669"/>
    <property type="project" value="InterPro"/>
</dbReference>
<dbReference type="InterPro" id="IPR000551">
    <property type="entry name" value="MerR-type_HTH_dom"/>
</dbReference>
<feature type="domain" description="HTH merR-type" evidence="2">
    <location>
        <begin position="7"/>
        <end position="76"/>
    </location>
</feature>
<dbReference type="SMART" id="SM00422">
    <property type="entry name" value="HTH_MERR"/>
    <property type="match status" value="1"/>
</dbReference>
<dbReference type="OrthoDB" id="9802039at2"/>
<keyword evidence="4" id="KW-1185">Reference proteome</keyword>
<dbReference type="Pfam" id="PF13411">
    <property type="entry name" value="MerR_1"/>
    <property type="match status" value="1"/>
</dbReference>
<proteinExistence type="predicted"/>
<dbReference type="PANTHER" id="PTHR30204">
    <property type="entry name" value="REDOX-CYCLING DRUG-SENSING TRANSCRIPTIONAL ACTIVATOR SOXR"/>
    <property type="match status" value="1"/>
</dbReference>
<evidence type="ECO:0000256" key="1">
    <source>
        <dbReference type="ARBA" id="ARBA00023125"/>
    </source>
</evidence>
<reference evidence="3 4" key="1">
    <citation type="submission" date="2019-10" db="EMBL/GenBank/DDBJ databases">
        <title>Bifidobacterium from non-human primates.</title>
        <authorList>
            <person name="Modesto M."/>
        </authorList>
    </citation>
    <scope>NUCLEOTIDE SEQUENCE [LARGE SCALE GENOMIC DNA]</scope>
    <source>
        <strain evidence="3 4">TREC</strain>
    </source>
</reference>
<keyword evidence="1" id="KW-0238">DNA-binding</keyword>
<dbReference type="PROSITE" id="PS50937">
    <property type="entry name" value="HTH_MERR_2"/>
    <property type="match status" value="1"/>
</dbReference>
<evidence type="ECO:0000259" key="2">
    <source>
        <dbReference type="PROSITE" id="PS50937"/>
    </source>
</evidence>
<dbReference type="Proteomes" id="UP000469763">
    <property type="component" value="Unassembled WGS sequence"/>
</dbReference>
<evidence type="ECO:0000313" key="4">
    <source>
        <dbReference type="Proteomes" id="UP000469763"/>
    </source>
</evidence>
<dbReference type="InterPro" id="IPR009061">
    <property type="entry name" value="DNA-bd_dom_put_sf"/>
</dbReference>
<evidence type="ECO:0000313" key="3">
    <source>
        <dbReference type="EMBL" id="NEG77504.1"/>
    </source>
</evidence>